<feature type="coiled-coil region" evidence="1">
    <location>
        <begin position="881"/>
        <end position="908"/>
    </location>
</feature>
<evidence type="ECO:0000313" key="4">
    <source>
        <dbReference type="Proteomes" id="UP001642409"/>
    </source>
</evidence>
<keyword evidence="1" id="KW-0175">Coiled coil</keyword>
<dbReference type="EMBL" id="CAXDID020000118">
    <property type="protein sequence ID" value="CAL6030838.1"/>
    <property type="molecule type" value="Genomic_DNA"/>
</dbReference>
<dbReference type="PANTHER" id="PTHR24184">
    <property type="entry name" value="SI:CH211-189E2.2"/>
    <property type="match status" value="1"/>
</dbReference>
<name>A0AA86UDJ1_9EUKA</name>
<feature type="coiled-coil region" evidence="1">
    <location>
        <begin position="493"/>
        <end position="643"/>
    </location>
</feature>
<dbReference type="EMBL" id="CATOUU010000646">
    <property type="protein sequence ID" value="CAI9937423.1"/>
    <property type="molecule type" value="Genomic_DNA"/>
</dbReference>
<dbReference type="Pfam" id="PF13606">
    <property type="entry name" value="Ank_3"/>
    <property type="match status" value="1"/>
</dbReference>
<reference evidence="3 4" key="2">
    <citation type="submission" date="2024-07" db="EMBL/GenBank/DDBJ databases">
        <authorList>
            <person name="Akdeniz Z."/>
        </authorList>
    </citation>
    <scope>NUCLEOTIDE SEQUENCE [LARGE SCALE GENOMIC DNA]</scope>
</reference>
<dbReference type="InterPro" id="IPR036770">
    <property type="entry name" value="Ankyrin_rpt-contain_sf"/>
</dbReference>
<dbReference type="Pfam" id="PF12796">
    <property type="entry name" value="Ank_2"/>
    <property type="match status" value="1"/>
</dbReference>
<dbReference type="SUPFAM" id="SSF48403">
    <property type="entry name" value="Ankyrin repeat"/>
    <property type="match status" value="1"/>
</dbReference>
<dbReference type="SUPFAM" id="SSF57997">
    <property type="entry name" value="Tropomyosin"/>
    <property type="match status" value="1"/>
</dbReference>
<sequence length="911" mass="105154">MQWFEASRVTNPAYLKKFLNQARTRDVSGWTALMHAASSNNIQNIRYLLETEQHTHSPANFTALMAATEKNCVQAVQLLICQAGQRVITGDPRYKTGTTALTIAAENCNRELFEILWNSEKEAADMTDVHQFAFLHLAGHINSQPLKLDILGRSPVFYAVFVPEQTESYKQMLKKLMIHPDAKRMPAHDKYGLTPLHYAVIYENIAAVRVLCQYYAGYGTNSQCKAFKLNTTALMLACQIEHVEIASILSKYEASLQDCEGKSAFELTQKQIKMSASQRQRDILDILKSEIREPQLFEVDETNLEQMREKLRQMSTEEAIDVLLDQLVAHNTAKSQLKSQRFSVSAPDGLQSFEESSQHLQIADLAEAKSATNVINSQVVMSPKRNLTQSQSNVQNINIQRLNEAESLNTKLQTEVSEMKYVIAQLNTDVKLREYKIEELEYKLTKTNESFDQNAQQFDEVQIELSNLRQLYTQTDFDFQAMKVKFDAQSTQFEKQLQNNSKLQKDLNDTAKELNQAQNELERTQTILSQTQSELQLEQQNLHNAENTIVGLTVEVEELQNNLQQKTDMVLFAEQMRDNLLSENQFKDEQLNETEQRLLNEVKARDTKIAEYQETIKNVQKRIKSLEIQIQGFKQIKDNIIEETQQDLTRSKIILEDISQSKKLEQSARLTQSTRMEGSMFQNIDNIQEQSHEAQKQIQELKGTNKALLANYNTLQQEYEETTHIQNQQIDQLQTELESKYQQIDELELQIEKMTQQQAEDSQSKQNSIMKDYDKVQDDFINLQVQVELKDEQILQLTQKQSDLSFEIEMLQGQIIELQQVNQLIREDTDSLSNDKLLLEEKLYNALKTKDNILDELAEAKSELFRINQCLEGFGANLTGVQKVLKQLKLTEQKLTTLKERCKEWVEKMTE</sequence>
<dbReference type="SMART" id="SM00248">
    <property type="entry name" value="ANK"/>
    <property type="match status" value="5"/>
</dbReference>
<gene>
    <name evidence="2" type="ORF">HINF_LOCUS25068</name>
    <name evidence="3" type="ORF">HINF_LOCUS33715</name>
</gene>
<dbReference type="Gene3D" id="1.25.40.20">
    <property type="entry name" value="Ankyrin repeat-containing domain"/>
    <property type="match status" value="1"/>
</dbReference>
<dbReference type="InterPro" id="IPR002110">
    <property type="entry name" value="Ankyrin_rpt"/>
</dbReference>
<comment type="caution">
    <text evidence="2">The sequence shown here is derived from an EMBL/GenBank/DDBJ whole genome shotgun (WGS) entry which is preliminary data.</text>
</comment>
<keyword evidence="4" id="KW-1185">Reference proteome</keyword>
<dbReference type="PANTHER" id="PTHR24184:SF11">
    <property type="entry name" value="ANKYRIN REPEAT AND SOCS BOX CONTAINING 3"/>
    <property type="match status" value="1"/>
</dbReference>
<proteinExistence type="predicted"/>
<accession>A0AA86UDJ1</accession>
<dbReference type="Proteomes" id="UP001642409">
    <property type="component" value="Unassembled WGS sequence"/>
</dbReference>
<evidence type="ECO:0000256" key="1">
    <source>
        <dbReference type="SAM" id="Coils"/>
    </source>
</evidence>
<dbReference type="AlphaFoldDB" id="A0AA86UDJ1"/>
<reference evidence="2" key="1">
    <citation type="submission" date="2023-06" db="EMBL/GenBank/DDBJ databases">
        <authorList>
            <person name="Kurt Z."/>
        </authorList>
    </citation>
    <scope>NUCLEOTIDE SEQUENCE</scope>
</reference>
<evidence type="ECO:0000313" key="2">
    <source>
        <dbReference type="EMBL" id="CAI9937423.1"/>
    </source>
</evidence>
<protein>
    <submittedName>
        <fullName evidence="2">Ankyrin repeat-containing protein</fullName>
    </submittedName>
    <submittedName>
        <fullName evidence="3">Ankyrin_repeat-containing protein</fullName>
    </submittedName>
</protein>
<feature type="coiled-coil region" evidence="1">
    <location>
        <begin position="684"/>
        <end position="764"/>
    </location>
</feature>
<organism evidence="2">
    <name type="scientific">Hexamita inflata</name>
    <dbReference type="NCBI Taxonomy" id="28002"/>
    <lineage>
        <taxon>Eukaryota</taxon>
        <taxon>Metamonada</taxon>
        <taxon>Diplomonadida</taxon>
        <taxon>Hexamitidae</taxon>
        <taxon>Hexamitinae</taxon>
        <taxon>Hexamita</taxon>
    </lineage>
</organism>
<evidence type="ECO:0000313" key="3">
    <source>
        <dbReference type="EMBL" id="CAL6030838.1"/>
    </source>
</evidence>